<dbReference type="SUPFAM" id="SSF52540">
    <property type="entry name" value="P-loop containing nucleoside triphosphate hydrolases"/>
    <property type="match status" value="1"/>
</dbReference>
<dbReference type="InterPro" id="IPR036961">
    <property type="entry name" value="Kinesin_motor_dom_sf"/>
</dbReference>
<dbReference type="GO" id="GO:0008017">
    <property type="term" value="F:microtubule binding"/>
    <property type="evidence" value="ECO:0007669"/>
    <property type="project" value="InterPro"/>
</dbReference>
<comment type="similarity">
    <text evidence="5 6">Belongs to the TRAFAC class myosin-kinesin ATPase superfamily. Kinesin family.</text>
</comment>
<dbReference type="InterPro" id="IPR001752">
    <property type="entry name" value="Kinesin_motor_dom"/>
</dbReference>
<keyword evidence="10" id="KW-1185">Reference proteome</keyword>
<feature type="binding site" evidence="5">
    <location>
        <begin position="110"/>
        <end position="117"/>
    </location>
    <ligand>
        <name>ATP</name>
        <dbReference type="ChEBI" id="CHEBI:30616"/>
    </ligand>
</feature>
<evidence type="ECO:0000256" key="8">
    <source>
        <dbReference type="SAM" id="MobiDB-lite"/>
    </source>
</evidence>
<dbReference type="PRINTS" id="PR00380">
    <property type="entry name" value="KINESINHEAVY"/>
</dbReference>
<accession>A0A915D6Q2</accession>
<dbReference type="WBParaSite" id="jg16575.2">
    <property type="protein sequence ID" value="jg16575.2"/>
    <property type="gene ID" value="jg16575"/>
</dbReference>
<evidence type="ECO:0000313" key="11">
    <source>
        <dbReference type="WBParaSite" id="jg16575.2"/>
    </source>
</evidence>
<dbReference type="GO" id="GO:0003777">
    <property type="term" value="F:microtubule motor activity"/>
    <property type="evidence" value="ECO:0007669"/>
    <property type="project" value="InterPro"/>
</dbReference>
<evidence type="ECO:0000256" key="4">
    <source>
        <dbReference type="ARBA" id="ARBA00023175"/>
    </source>
</evidence>
<evidence type="ECO:0000256" key="1">
    <source>
        <dbReference type="ARBA" id="ARBA00022741"/>
    </source>
</evidence>
<dbReference type="InterPro" id="IPR022140">
    <property type="entry name" value="Kinesin-like_KIF1-typ"/>
</dbReference>
<dbReference type="SMART" id="SM00129">
    <property type="entry name" value="KISc"/>
    <property type="match status" value="1"/>
</dbReference>
<feature type="domain" description="Kinesin motor" evidence="9">
    <location>
        <begin position="6"/>
        <end position="328"/>
    </location>
</feature>
<dbReference type="InterPro" id="IPR008984">
    <property type="entry name" value="SMAD_FHA_dom_sf"/>
</dbReference>
<dbReference type="Pfam" id="PF00225">
    <property type="entry name" value="Kinesin"/>
    <property type="match status" value="2"/>
</dbReference>
<dbReference type="Proteomes" id="UP000887574">
    <property type="component" value="Unplaced"/>
</dbReference>
<keyword evidence="3 7" id="KW-0175">Coiled coil</keyword>
<dbReference type="GO" id="GO:0005524">
    <property type="term" value="F:ATP binding"/>
    <property type="evidence" value="ECO:0007669"/>
    <property type="project" value="UniProtKB-UniRule"/>
</dbReference>
<dbReference type="SUPFAM" id="SSF49562">
    <property type="entry name" value="C2 domain (Calcium/lipid-binding domain, CaLB)"/>
    <property type="match status" value="1"/>
</dbReference>
<reference evidence="11" key="1">
    <citation type="submission" date="2022-11" db="UniProtKB">
        <authorList>
            <consortium name="WormBaseParasite"/>
        </authorList>
    </citation>
    <scope>IDENTIFICATION</scope>
</reference>
<keyword evidence="1 5" id="KW-0547">Nucleotide-binding</keyword>
<dbReference type="SUPFAM" id="SSF49879">
    <property type="entry name" value="SMAD/FHA domain"/>
    <property type="match status" value="1"/>
</dbReference>
<evidence type="ECO:0000256" key="6">
    <source>
        <dbReference type="RuleBase" id="RU000394"/>
    </source>
</evidence>
<evidence type="ECO:0000256" key="3">
    <source>
        <dbReference type="ARBA" id="ARBA00023054"/>
    </source>
</evidence>
<dbReference type="PANTHER" id="PTHR47117">
    <property type="entry name" value="STAR-RELATED LIPID TRANSFER PROTEIN 9"/>
    <property type="match status" value="1"/>
</dbReference>
<dbReference type="FunFam" id="2.60.200.20:FF:000034">
    <property type="entry name" value="kinesin-like protein KIF28P"/>
    <property type="match status" value="1"/>
</dbReference>
<feature type="region of interest" description="Disordered" evidence="8">
    <location>
        <begin position="396"/>
        <end position="421"/>
    </location>
</feature>
<dbReference type="SMART" id="SM00240">
    <property type="entry name" value="FHA"/>
    <property type="match status" value="1"/>
</dbReference>
<dbReference type="Gene3D" id="2.60.200.20">
    <property type="match status" value="1"/>
</dbReference>
<evidence type="ECO:0000259" key="9">
    <source>
        <dbReference type="PROSITE" id="PS50067"/>
    </source>
</evidence>
<dbReference type="Gene3D" id="3.40.850.10">
    <property type="entry name" value="Kinesin motor domain"/>
    <property type="match status" value="2"/>
</dbReference>
<evidence type="ECO:0000256" key="7">
    <source>
        <dbReference type="SAM" id="Coils"/>
    </source>
</evidence>
<dbReference type="InterPro" id="IPR035892">
    <property type="entry name" value="C2_domain_sf"/>
</dbReference>
<dbReference type="PROSITE" id="PS50067">
    <property type="entry name" value="KINESIN_MOTOR_2"/>
    <property type="match status" value="1"/>
</dbReference>
<name>A0A915D6Q2_9BILA</name>
<keyword evidence="6" id="KW-0493">Microtubule</keyword>
<evidence type="ECO:0000256" key="2">
    <source>
        <dbReference type="ARBA" id="ARBA00022840"/>
    </source>
</evidence>
<dbReference type="AlphaFoldDB" id="A0A915D6Q2"/>
<proteinExistence type="inferred from homology"/>
<dbReference type="GO" id="GO:0007018">
    <property type="term" value="P:microtubule-based movement"/>
    <property type="evidence" value="ECO:0007669"/>
    <property type="project" value="InterPro"/>
</dbReference>
<evidence type="ECO:0000256" key="5">
    <source>
        <dbReference type="PROSITE-ProRule" id="PRU00283"/>
    </source>
</evidence>
<dbReference type="InterPro" id="IPR000253">
    <property type="entry name" value="FHA_dom"/>
</dbReference>
<dbReference type="GO" id="GO:0005874">
    <property type="term" value="C:microtubule"/>
    <property type="evidence" value="ECO:0007669"/>
    <property type="project" value="UniProtKB-KW"/>
</dbReference>
<evidence type="ECO:0000313" key="10">
    <source>
        <dbReference type="Proteomes" id="UP000887574"/>
    </source>
</evidence>
<protein>
    <recommendedName>
        <fullName evidence="6">Kinesin-like protein</fullName>
    </recommendedName>
</protein>
<organism evidence="10 11">
    <name type="scientific">Ditylenchus dipsaci</name>
    <dbReference type="NCBI Taxonomy" id="166011"/>
    <lineage>
        <taxon>Eukaryota</taxon>
        <taxon>Metazoa</taxon>
        <taxon>Ecdysozoa</taxon>
        <taxon>Nematoda</taxon>
        <taxon>Chromadorea</taxon>
        <taxon>Rhabditida</taxon>
        <taxon>Tylenchina</taxon>
        <taxon>Tylenchomorpha</taxon>
        <taxon>Sphaerularioidea</taxon>
        <taxon>Anguinidae</taxon>
        <taxon>Anguininae</taxon>
        <taxon>Ditylenchus</taxon>
    </lineage>
</organism>
<dbReference type="InterPro" id="IPR019821">
    <property type="entry name" value="Kinesin_motor_CS"/>
</dbReference>
<dbReference type="InterPro" id="IPR027417">
    <property type="entry name" value="P-loop_NTPase"/>
</dbReference>
<keyword evidence="2 5" id="KW-0067">ATP-binding</keyword>
<feature type="coiled-coil region" evidence="7">
    <location>
        <begin position="336"/>
        <end position="392"/>
    </location>
</feature>
<dbReference type="PROSITE" id="PS00411">
    <property type="entry name" value="KINESIN_MOTOR_1"/>
    <property type="match status" value="1"/>
</dbReference>
<sequence>MADGDSVIVAVRVRPFTEREKGRNAQLIVDMSEDGKSTILKDPNNNGDELKIFNYDHSYWSHDGFKAENSGYLKPVSKKYADQKRVFDDLGKGVLDNAWKGYNCSLFAYGQTGSGKSYSVVSVSMFEIYCEKIRDLLNHRPLPKGGLKIREHPKTGFYVEGLWSYPVASYPEIQSKISEGTKERTIAATNMNSTSSRAHTIVKIHFNQKTNKGGNMSMTKSSEINLIDLAGSERQKSAGSEGDRLKEGIIINKSLSTLGRVIKSLHDKNSNTTAKIQIPYRDSVLTSLLKNALGGNSKTIMIAAISPADLHYEETLSTLRFADRAKSIKTKAVVNESATERMIRELKEENARLQEMIKRGAIDNGVATQDELEKLKLQLSENQKVMTDLEKTWQQRLEETEKRSNHTESREKAEARRKEQPHLWNLNEDPALTDMIIWFIEVGENCIGNLPGDSKSHIWLKGPSIQPEHGVIHNKDNKKITIKPVSTAAILVNGKHISQETELQQNDRIHFGVEEISHDMAQKEIAKNVGGVTSQIATNTMKSKEDMILEEDLVNILPNVYRANAMAKELKRNVNFEIVLMPPEIRGDSNGNTQVWIKVHNKTDDTTFLWDINRFNNRYNGMQEMYQNYTEGDLEWNLSKERDPFYEPADSSIVVGSTKIYLQSLAYMLSVCFMPCNPAGKEILGEFVENPSELVKKNLAFKIKILSALGLPRRIDQSYCTYTFFDRGETKTNKASGSNPAYAHEEMFTFRPVTQELVGYLKNGALNITVYGIQKARDSSLHSSAASSRISSYLNQVLKYFKLG</sequence>
<dbReference type="Pfam" id="PF12423">
    <property type="entry name" value="KIF1B"/>
    <property type="match status" value="1"/>
</dbReference>
<keyword evidence="4 5" id="KW-0505">Motor protein</keyword>
<dbReference type="Pfam" id="PF00498">
    <property type="entry name" value="FHA"/>
    <property type="match status" value="1"/>
</dbReference>